<dbReference type="AlphaFoldDB" id="A0A1I2LWW2"/>
<dbReference type="EMBL" id="FONR01000012">
    <property type="protein sequence ID" value="SFF83703.1"/>
    <property type="molecule type" value="Genomic_DNA"/>
</dbReference>
<reference evidence="3 4" key="1">
    <citation type="submission" date="2016-10" db="EMBL/GenBank/DDBJ databases">
        <authorList>
            <person name="de Groot N.N."/>
        </authorList>
    </citation>
    <scope>NUCLEOTIDE SEQUENCE [LARGE SCALE GENOMIC DNA]</scope>
    <source>
        <strain evidence="3 4">OK461</strain>
    </source>
</reference>
<dbReference type="Proteomes" id="UP000181942">
    <property type="component" value="Unassembled WGS sequence"/>
</dbReference>
<feature type="chain" id="PRO_5010235063" evidence="2">
    <location>
        <begin position="31"/>
        <end position="107"/>
    </location>
</feature>
<organism evidence="3 4">
    <name type="scientific">Streptomyces mirabilis</name>
    <dbReference type="NCBI Taxonomy" id="68239"/>
    <lineage>
        <taxon>Bacteria</taxon>
        <taxon>Bacillati</taxon>
        <taxon>Actinomycetota</taxon>
        <taxon>Actinomycetes</taxon>
        <taxon>Kitasatosporales</taxon>
        <taxon>Streptomycetaceae</taxon>
        <taxon>Streptomyces</taxon>
    </lineage>
</organism>
<accession>A0A1I2LWW2</accession>
<feature type="compositionally biased region" description="Polar residues" evidence="1">
    <location>
        <begin position="29"/>
        <end position="48"/>
    </location>
</feature>
<protein>
    <submittedName>
        <fullName evidence="3">Uncharacterized protein</fullName>
    </submittedName>
</protein>
<dbReference type="OrthoDB" id="9957401at2"/>
<proteinExistence type="predicted"/>
<gene>
    <name evidence="3" type="ORF">SAMN02787118_112255</name>
</gene>
<name>A0A1I2LWW2_9ACTN</name>
<feature type="region of interest" description="Disordered" evidence="1">
    <location>
        <begin position="29"/>
        <end position="57"/>
    </location>
</feature>
<evidence type="ECO:0000313" key="3">
    <source>
        <dbReference type="EMBL" id="SFF83703.1"/>
    </source>
</evidence>
<feature type="signal peptide" evidence="2">
    <location>
        <begin position="1"/>
        <end position="30"/>
    </location>
</feature>
<sequence length="107" mass="11870">MNASHWKRSVVLSSTLILALAPVGLQQASAATPSETHASAPTTVSNQSEYRRGYRDGFRDGYNDARHDCHKDRGGYGHGRSNGDYYRGYSDGFGDGFSRAERQYCHH</sequence>
<evidence type="ECO:0000256" key="1">
    <source>
        <dbReference type="SAM" id="MobiDB-lite"/>
    </source>
</evidence>
<evidence type="ECO:0000256" key="2">
    <source>
        <dbReference type="SAM" id="SignalP"/>
    </source>
</evidence>
<keyword evidence="2" id="KW-0732">Signal</keyword>
<evidence type="ECO:0000313" key="4">
    <source>
        <dbReference type="Proteomes" id="UP000181942"/>
    </source>
</evidence>